<evidence type="ECO:0000256" key="6">
    <source>
        <dbReference type="ARBA" id="ARBA00047615"/>
    </source>
</evidence>
<keyword evidence="5 8" id="KW-0067">ATP-binding</keyword>
<comment type="catalytic activity">
    <reaction evidence="7 8">
        <text>CMP + ATP = CDP + ADP</text>
        <dbReference type="Rhea" id="RHEA:11600"/>
        <dbReference type="ChEBI" id="CHEBI:30616"/>
        <dbReference type="ChEBI" id="CHEBI:58069"/>
        <dbReference type="ChEBI" id="CHEBI:60377"/>
        <dbReference type="ChEBI" id="CHEBI:456216"/>
        <dbReference type="EC" id="2.7.4.25"/>
    </reaction>
</comment>
<organism evidence="10 11">
    <name type="scientific">Candidatus Methylomirabilis tolerans</name>
    <dbReference type="NCBI Taxonomy" id="3123416"/>
    <lineage>
        <taxon>Bacteria</taxon>
        <taxon>Candidatus Methylomirabilota</taxon>
        <taxon>Candidatus Methylomirabilia</taxon>
        <taxon>Candidatus Methylomirabilales</taxon>
        <taxon>Candidatus Methylomirabilaceae</taxon>
        <taxon>Candidatus Methylomirabilis</taxon>
    </lineage>
</organism>
<feature type="binding site" evidence="8">
    <location>
        <begin position="14"/>
        <end position="22"/>
    </location>
    <ligand>
        <name>ATP</name>
        <dbReference type="ChEBI" id="CHEBI:30616"/>
    </ligand>
</feature>
<dbReference type="EC" id="2.7.4.25" evidence="8"/>
<dbReference type="GO" id="GO:0036431">
    <property type="term" value="F:dCMP kinase activity"/>
    <property type="evidence" value="ECO:0007669"/>
    <property type="project" value="InterPro"/>
</dbReference>
<evidence type="ECO:0000256" key="5">
    <source>
        <dbReference type="ARBA" id="ARBA00022840"/>
    </source>
</evidence>
<dbReference type="SUPFAM" id="SSF52540">
    <property type="entry name" value="P-loop containing nucleoside triphosphate hydrolases"/>
    <property type="match status" value="1"/>
</dbReference>
<accession>A0AAJ1AK34</accession>
<dbReference type="HAMAP" id="MF_00238">
    <property type="entry name" value="Cytidyl_kinase_type1"/>
    <property type="match status" value="1"/>
</dbReference>
<evidence type="ECO:0000313" key="10">
    <source>
        <dbReference type="EMBL" id="MBZ0159647.1"/>
    </source>
</evidence>
<keyword evidence="8" id="KW-0963">Cytoplasm</keyword>
<dbReference type="Gene3D" id="3.40.50.300">
    <property type="entry name" value="P-loop containing nucleotide triphosphate hydrolases"/>
    <property type="match status" value="1"/>
</dbReference>
<keyword evidence="2 8" id="KW-0808">Transferase</keyword>
<reference evidence="10 11" key="1">
    <citation type="journal article" date="2021" name="bioRxiv">
        <title>Unraveling nitrogen, sulfur and carbon metabolic pathways and microbial community transcriptional responses to substrate deprivation and toxicity stresses in a bioreactor mimicking anoxic brackish coastal sediment conditions.</title>
        <authorList>
            <person name="Martins P.D."/>
            <person name="Echeveste M.J."/>
            <person name="Arshad A."/>
            <person name="Kurth J."/>
            <person name="Ouboter H."/>
            <person name="Jetten M.S.M."/>
            <person name="Welte C.U."/>
        </authorList>
    </citation>
    <scope>NUCLEOTIDE SEQUENCE [LARGE SCALE GENOMIC DNA]</scope>
    <source>
        <strain evidence="10">MAG_38</strain>
    </source>
</reference>
<name>A0AAJ1AK34_9BACT</name>
<keyword evidence="3 8" id="KW-0547">Nucleotide-binding</keyword>
<evidence type="ECO:0000256" key="2">
    <source>
        <dbReference type="ARBA" id="ARBA00022679"/>
    </source>
</evidence>
<dbReference type="PANTHER" id="PTHR21299:SF2">
    <property type="entry name" value="CYTIDYLATE KINASE"/>
    <property type="match status" value="1"/>
</dbReference>
<evidence type="ECO:0000313" key="11">
    <source>
        <dbReference type="Proteomes" id="UP001197609"/>
    </source>
</evidence>
<gene>
    <name evidence="8 10" type="primary">cmk</name>
    <name evidence="10" type="ORF">K8G79_05885</name>
</gene>
<evidence type="ECO:0000256" key="1">
    <source>
        <dbReference type="ARBA" id="ARBA00009427"/>
    </source>
</evidence>
<dbReference type="GO" id="GO:0005829">
    <property type="term" value="C:cytosol"/>
    <property type="evidence" value="ECO:0007669"/>
    <property type="project" value="TreeGrafter"/>
</dbReference>
<dbReference type="InterPro" id="IPR027417">
    <property type="entry name" value="P-loop_NTPase"/>
</dbReference>
<evidence type="ECO:0000256" key="4">
    <source>
        <dbReference type="ARBA" id="ARBA00022777"/>
    </source>
</evidence>
<evidence type="ECO:0000256" key="7">
    <source>
        <dbReference type="ARBA" id="ARBA00048478"/>
    </source>
</evidence>
<dbReference type="CDD" id="cd02020">
    <property type="entry name" value="CMPK"/>
    <property type="match status" value="1"/>
</dbReference>
<comment type="subcellular location">
    <subcellularLocation>
        <location evidence="8">Cytoplasm</location>
    </subcellularLocation>
</comment>
<dbReference type="InterPro" id="IPR003136">
    <property type="entry name" value="Cytidylate_kin"/>
</dbReference>
<evidence type="ECO:0000256" key="8">
    <source>
        <dbReference type="HAMAP-Rule" id="MF_00238"/>
    </source>
</evidence>
<dbReference type="NCBIfam" id="TIGR00017">
    <property type="entry name" value="cmk"/>
    <property type="match status" value="1"/>
</dbReference>
<dbReference type="GO" id="GO:0006220">
    <property type="term" value="P:pyrimidine nucleotide metabolic process"/>
    <property type="evidence" value="ECO:0007669"/>
    <property type="project" value="UniProtKB-UniRule"/>
</dbReference>
<evidence type="ECO:0000259" key="9">
    <source>
        <dbReference type="Pfam" id="PF02224"/>
    </source>
</evidence>
<dbReference type="GO" id="GO:0015949">
    <property type="term" value="P:nucleobase-containing small molecule interconversion"/>
    <property type="evidence" value="ECO:0007669"/>
    <property type="project" value="TreeGrafter"/>
</dbReference>
<protein>
    <recommendedName>
        <fullName evidence="8">Cytidylate kinase</fullName>
        <shortName evidence="8">CK</shortName>
        <ecNumber evidence="8">2.7.4.25</ecNumber>
    </recommendedName>
    <alternativeName>
        <fullName evidence="8">Cytidine monophosphate kinase</fullName>
        <shortName evidence="8">CMP kinase</shortName>
    </alternativeName>
</protein>
<dbReference type="InterPro" id="IPR011994">
    <property type="entry name" value="Cytidylate_kinase_dom"/>
</dbReference>
<evidence type="ECO:0000256" key="3">
    <source>
        <dbReference type="ARBA" id="ARBA00022741"/>
    </source>
</evidence>
<dbReference type="Pfam" id="PF02224">
    <property type="entry name" value="Cytidylate_kin"/>
    <property type="match status" value="1"/>
</dbReference>
<comment type="similarity">
    <text evidence="1 8">Belongs to the cytidylate kinase family. Type 1 subfamily.</text>
</comment>
<dbReference type="PANTHER" id="PTHR21299">
    <property type="entry name" value="CYTIDYLATE KINASE/PANTOATE-BETA-ALANINE LIGASE"/>
    <property type="match status" value="1"/>
</dbReference>
<dbReference type="GO" id="GO:0005524">
    <property type="term" value="F:ATP binding"/>
    <property type="evidence" value="ECO:0007669"/>
    <property type="project" value="UniProtKB-UniRule"/>
</dbReference>
<sequence>MRRTKDCLIIAIDGPVGAGKSTAARLLAKRLGYRYIDSGAMYRALSWKALREGLDLDDEQCLRRLADETCIALESLDDRELILVDGQEVSRQIREREVEQASSRISIHPSVRSVMVAQQRRMAEQGGIVMDGRDIGTVVFPDADVKFYLTARLGERAKRRYLEAQAAGVTRAVDKLAEEIEARDARDMNRCASPLRRADEAVTIDTSDLLAPQVVDVMEEEIRRKVAA</sequence>
<proteinExistence type="inferred from homology"/>
<keyword evidence="4 8" id="KW-0418">Kinase</keyword>
<dbReference type="EMBL" id="JAIOIU010000069">
    <property type="protein sequence ID" value="MBZ0159647.1"/>
    <property type="molecule type" value="Genomic_DNA"/>
</dbReference>
<comment type="catalytic activity">
    <reaction evidence="6 8">
        <text>dCMP + ATP = dCDP + ADP</text>
        <dbReference type="Rhea" id="RHEA:25094"/>
        <dbReference type="ChEBI" id="CHEBI:30616"/>
        <dbReference type="ChEBI" id="CHEBI:57566"/>
        <dbReference type="ChEBI" id="CHEBI:58593"/>
        <dbReference type="ChEBI" id="CHEBI:456216"/>
        <dbReference type="EC" id="2.7.4.25"/>
    </reaction>
</comment>
<feature type="domain" description="Cytidylate kinase" evidence="9">
    <location>
        <begin position="10"/>
        <end position="223"/>
    </location>
</feature>
<comment type="caution">
    <text evidence="10">The sequence shown here is derived from an EMBL/GenBank/DDBJ whole genome shotgun (WGS) entry which is preliminary data.</text>
</comment>
<dbReference type="AlphaFoldDB" id="A0AAJ1AK34"/>
<dbReference type="Proteomes" id="UP001197609">
    <property type="component" value="Unassembled WGS sequence"/>
</dbReference>